<reference evidence="3" key="1">
    <citation type="submission" date="2023-08" db="EMBL/GenBank/DDBJ databases">
        <authorList>
            <person name="Alioto T."/>
            <person name="Alioto T."/>
            <person name="Gomez Garrido J."/>
        </authorList>
    </citation>
    <scope>NUCLEOTIDE SEQUENCE</scope>
</reference>
<dbReference type="Proteomes" id="UP001178508">
    <property type="component" value="Chromosome 22"/>
</dbReference>
<protein>
    <submittedName>
        <fullName evidence="3">MyoD family inhibitor isoform X1</fullName>
    </submittedName>
</protein>
<dbReference type="Pfam" id="PF15316">
    <property type="entry name" value="MDFI"/>
    <property type="match status" value="1"/>
</dbReference>
<dbReference type="GO" id="GO:0010468">
    <property type="term" value="P:regulation of gene expression"/>
    <property type="evidence" value="ECO:0007669"/>
    <property type="project" value="UniProtKB-ARBA"/>
</dbReference>
<comment type="similarity">
    <text evidence="1">Belongs to the MDFI family.</text>
</comment>
<gene>
    <name evidence="3" type="ORF">XNOV1_A008808</name>
</gene>
<dbReference type="InterPro" id="IPR026134">
    <property type="entry name" value="MDFI/MDFIC"/>
</dbReference>
<sequence length="301" mass="32394">MTNYNTAVNVSKYHYNNVLFTETTRRRRERERERERRTKKRGGQRDRVCRMDVTSPNNGSDITEGGTTKNQSECISSQPTANGTLLHHSTEEAPPPPSNRSEDAESSDDSLIDSCSTNDISHLLPAPSTSALQKQIGGDSSSMSSTPIVTPPSSFLSSPPPSRLSTCDRDTCSCHRHRHHHSTDPKRLSSTRSHASMKTDAAHIKEVAGDDCCVHCLLACLFCEMLSMCSALGDCLACGVGEALCCDASVCCCCCVEAAGEAACTEEACQAVLDCGILEDCCGSSDCLEVCLECCSICFPS</sequence>
<feature type="compositionally biased region" description="Polar residues" evidence="2">
    <location>
        <begin position="54"/>
        <end position="83"/>
    </location>
</feature>
<proteinExistence type="inferred from homology"/>
<evidence type="ECO:0000256" key="2">
    <source>
        <dbReference type="SAM" id="MobiDB-lite"/>
    </source>
</evidence>
<keyword evidence="4" id="KW-1185">Reference proteome</keyword>
<dbReference type="EMBL" id="OY660885">
    <property type="protein sequence ID" value="CAJ1085670.1"/>
    <property type="molecule type" value="Genomic_DNA"/>
</dbReference>
<dbReference type="PANTHER" id="PTHR15304">
    <property type="entry name" value="MYOD FAMILY INHIBITOR"/>
    <property type="match status" value="1"/>
</dbReference>
<evidence type="ECO:0000256" key="1">
    <source>
        <dbReference type="ARBA" id="ARBA00025778"/>
    </source>
</evidence>
<feature type="region of interest" description="Disordered" evidence="2">
    <location>
        <begin position="24"/>
        <end position="162"/>
    </location>
</feature>
<evidence type="ECO:0000313" key="3">
    <source>
        <dbReference type="EMBL" id="CAJ1085670.1"/>
    </source>
</evidence>
<organism evidence="3 4">
    <name type="scientific">Xyrichtys novacula</name>
    <name type="common">Pearly razorfish</name>
    <name type="synonym">Hemipteronotus novacula</name>
    <dbReference type="NCBI Taxonomy" id="13765"/>
    <lineage>
        <taxon>Eukaryota</taxon>
        <taxon>Metazoa</taxon>
        <taxon>Chordata</taxon>
        <taxon>Craniata</taxon>
        <taxon>Vertebrata</taxon>
        <taxon>Euteleostomi</taxon>
        <taxon>Actinopterygii</taxon>
        <taxon>Neopterygii</taxon>
        <taxon>Teleostei</taxon>
        <taxon>Neoteleostei</taxon>
        <taxon>Acanthomorphata</taxon>
        <taxon>Eupercaria</taxon>
        <taxon>Labriformes</taxon>
        <taxon>Labridae</taxon>
        <taxon>Xyrichtys</taxon>
    </lineage>
</organism>
<dbReference type="AlphaFoldDB" id="A0AAV1HHX9"/>
<name>A0AAV1HHX9_XYRNO</name>
<dbReference type="PANTHER" id="PTHR15304:SF4">
    <property type="entry name" value="MYOD FAMILY INHIBITOR-LIKE"/>
    <property type="match status" value="1"/>
</dbReference>
<feature type="compositionally biased region" description="Polar residues" evidence="2">
    <location>
        <begin position="127"/>
        <end position="148"/>
    </location>
</feature>
<accession>A0AAV1HHX9</accession>
<evidence type="ECO:0000313" key="4">
    <source>
        <dbReference type="Proteomes" id="UP001178508"/>
    </source>
</evidence>